<evidence type="ECO:0000256" key="1">
    <source>
        <dbReference type="ARBA" id="ARBA00022679"/>
    </source>
</evidence>
<dbReference type="Gene3D" id="3.40.630.30">
    <property type="match status" value="1"/>
</dbReference>
<dbReference type="GO" id="GO:0061711">
    <property type="term" value="F:tRNA N(6)-L-threonylcarbamoyladenine synthase activity"/>
    <property type="evidence" value="ECO:0007669"/>
    <property type="project" value="UniProtKB-EC"/>
</dbReference>
<dbReference type="Proteomes" id="UP000823909">
    <property type="component" value="Unassembled WGS sequence"/>
</dbReference>
<reference evidence="3" key="1">
    <citation type="journal article" date="2021" name="PeerJ">
        <title>Extensive microbial diversity within the chicken gut microbiome revealed by metagenomics and culture.</title>
        <authorList>
            <person name="Gilroy R."/>
            <person name="Ravi A."/>
            <person name="Getino M."/>
            <person name="Pursley I."/>
            <person name="Horton D.L."/>
            <person name="Alikhan N.F."/>
            <person name="Baker D."/>
            <person name="Gharbi K."/>
            <person name="Hall N."/>
            <person name="Watson M."/>
            <person name="Adriaenssens E.M."/>
            <person name="Foster-Nyarko E."/>
            <person name="Jarju S."/>
            <person name="Secka A."/>
            <person name="Antonio M."/>
            <person name="Oren A."/>
            <person name="Chaudhuri R.R."/>
            <person name="La Ragione R."/>
            <person name="Hildebrand F."/>
            <person name="Pallen M.J."/>
        </authorList>
    </citation>
    <scope>NUCLEOTIDE SEQUENCE</scope>
    <source>
        <strain evidence="3">ChiBcec15-3976</strain>
    </source>
</reference>
<dbReference type="InterPro" id="IPR022496">
    <property type="entry name" value="T6A_TsaB"/>
</dbReference>
<dbReference type="InterPro" id="IPR000905">
    <property type="entry name" value="Gcp-like_dom"/>
</dbReference>
<dbReference type="SUPFAM" id="SSF55729">
    <property type="entry name" value="Acyl-CoA N-acyltransferases (Nat)"/>
    <property type="match status" value="1"/>
</dbReference>
<dbReference type="SUPFAM" id="SSF53067">
    <property type="entry name" value="Actin-like ATPase domain"/>
    <property type="match status" value="2"/>
</dbReference>
<dbReference type="PANTHER" id="PTHR13947:SF37">
    <property type="entry name" value="LD18367P"/>
    <property type="match status" value="1"/>
</dbReference>
<reference evidence="3" key="2">
    <citation type="submission" date="2021-04" db="EMBL/GenBank/DDBJ databases">
        <authorList>
            <person name="Gilroy R."/>
        </authorList>
    </citation>
    <scope>NUCLEOTIDE SEQUENCE</scope>
    <source>
        <strain evidence="3">ChiBcec15-3976</strain>
    </source>
</reference>
<dbReference type="EMBL" id="DWUU01000053">
    <property type="protein sequence ID" value="HJD43107.1"/>
    <property type="molecule type" value="Genomic_DNA"/>
</dbReference>
<dbReference type="EC" id="2.3.1.234" evidence="3"/>
<dbReference type="GO" id="GO:0002949">
    <property type="term" value="P:tRNA threonylcarbamoyladenosine modification"/>
    <property type="evidence" value="ECO:0007669"/>
    <property type="project" value="InterPro"/>
</dbReference>
<protein>
    <submittedName>
        <fullName evidence="3">tRNA (Adenosine(37)-N6)-threonylcarbamoyltransferase complex dimerization subunit type 1 TsaB</fullName>
        <ecNumber evidence="3">2.3.1.234</ecNumber>
    </submittedName>
</protein>
<keyword evidence="1 3" id="KW-0808">Transferase</keyword>
<dbReference type="CDD" id="cd24032">
    <property type="entry name" value="ASKHA_NBD_TsaB"/>
    <property type="match status" value="1"/>
</dbReference>
<organism evidence="3 4">
    <name type="scientific">Candidatus Mediterraneibacter quadrami</name>
    <dbReference type="NCBI Taxonomy" id="2838684"/>
    <lineage>
        <taxon>Bacteria</taxon>
        <taxon>Bacillati</taxon>
        <taxon>Bacillota</taxon>
        <taxon>Clostridia</taxon>
        <taxon>Lachnospirales</taxon>
        <taxon>Lachnospiraceae</taxon>
        <taxon>Mediterraneibacter</taxon>
    </lineage>
</organism>
<dbReference type="NCBIfam" id="TIGR01575">
    <property type="entry name" value="rimI"/>
    <property type="match status" value="1"/>
</dbReference>
<evidence type="ECO:0000259" key="2">
    <source>
        <dbReference type="PROSITE" id="PS51186"/>
    </source>
</evidence>
<accession>A0A9D2RGD9</accession>
<proteinExistence type="predicted"/>
<gene>
    <name evidence="3" type="primary">tsaB</name>
    <name evidence="3" type="ORF">H9910_08910</name>
</gene>
<dbReference type="InterPro" id="IPR016181">
    <property type="entry name" value="Acyl_CoA_acyltransferase"/>
</dbReference>
<comment type="caution">
    <text evidence="3">The sequence shown here is derived from an EMBL/GenBank/DDBJ whole genome shotgun (WGS) entry which is preliminary data.</text>
</comment>
<dbReference type="Pfam" id="PF00814">
    <property type="entry name" value="TsaD"/>
    <property type="match status" value="1"/>
</dbReference>
<evidence type="ECO:0000313" key="4">
    <source>
        <dbReference type="Proteomes" id="UP000823909"/>
    </source>
</evidence>
<dbReference type="NCBIfam" id="TIGR03725">
    <property type="entry name" value="T6A_YeaZ"/>
    <property type="match status" value="1"/>
</dbReference>
<keyword evidence="3" id="KW-0012">Acyltransferase</keyword>
<dbReference type="InterPro" id="IPR043129">
    <property type="entry name" value="ATPase_NBD"/>
</dbReference>
<dbReference type="Pfam" id="PF00583">
    <property type="entry name" value="Acetyltransf_1"/>
    <property type="match status" value="1"/>
</dbReference>
<dbReference type="GO" id="GO:0008080">
    <property type="term" value="F:N-acetyltransferase activity"/>
    <property type="evidence" value="ECO:0007669"/>
    <property type="project" value="InterPro"/>
</dbReference>
<dbReference type="PROSITE" id="PS51186">
    <property type="entry name" value="GNAT"/>
    <property type="match status" value="1"/>
</dbReference>
<evidence type="ECO:0000313" key="3">
    <source>
        <dbReference type="EMBL" id="HJD43107.1"/>
    </source>
</evidence>
<dbReference type="Gene3D" id="3.30.420.40">
    <property type="match status" value="2"/>
</dbReference>
<feature type="domain" description="N-acetyltransferase" evidence="2">
    <location>
        <begin position="248"/>
        <end position="392"/>
    </location>
</feature>
<name>A0A9D2RGD9_9FIRM</name>
<sequence length="404" mass="44931">MKVLAIDSSGLTATVAIVEDDQTIAEYTTNYKKTHSQTLLPMIDEMVKMVDADLASIDAIAVSGGPGSFTGLRIGSATAKGLGLALGKPLIHVPTVEAMAYSMYGCEDIICPIMDARRKQVYTGLYSFAYGEKEDGGLYDEPEFRILRPQTAVAVEELIRQLNIYRRRVVFLGDGVPVYREMLAERLEVPYYFAPAFVNRQRAAAVGTLGIRYYEAGRYENAAEFRPEYLRKSQAERERAEREENTVPQVRRMTKEDGAAVAEMEHQLFSDAWSEKSVLETLAQPNSICLIVEKAGRTAGYLLAYTAADEAEIARIAVMKEFQRQGAARALLTELETVCAPDGIRRILLDVRSGNGPARKLYEKAGFKEDGIRQRFYEDPVEDAILMSRDLPAVPTVNRAEISI</sequence>
<dbReference type="CDD" id="cd04301">
    <property type="entry name" value="NAT_SF"/>
    <property type="match status" value="1"/>
</dbReference>
<dbReference type="AlphaFoldDB" id="A0A9D2RGD9"/>
<dbReference type="PANTHER" id="PTHR13947">
    <property type="entry name" value="GNAT FAMILY N-ACETYLTRANSFERASE"/>
    <property type="match status" value="1"/>
</dbReference>
<dbReference type="InterPro" id="IPR050769">
    <property type="entry name" value="NAT_camello-type"/>
</dbReference>
<dbReference type="InterPro" id="IPR000182">
    <property type="entry name" value="GNAT_dom"/>
</dbReference>
<dbReference type="InterPro" id="IPR006464">
    <property type="entry name" value="AcTrfase_RimI/Ard1"/>
</dbReference>